<dbReference type="EMBL" id="GAKP01017731">
    <property type="protein sequence ID" value="JAC41221.1"/>
    <property type="molecule type" value="Transcribed_RNA"/>
</dbReference>
<name>A0A034VD67_BACDO</name>
<feature type="compositionally biased region" description="Polar residues" evidence="1">
    <location>
        <begin position="65"/>
        <end position="75"/>
    </location>
</feature>
<sequence length="108" mass="12525">MDVDEVLEPTYKGFYLRQNGATTDSNTADDEMTASRSFQLKQKPELETETETNRNVEKQKDNRNKATSWNTTTAASKEIDYSDLQLQLPQIHVWYPTNKNTLNNRLHT</sequence>
<accession>A0A034VD67</accession>
<dbReference type="AlphaFoldDB" id="A0A034VD67"/>
<evidence type="ECO:0000313" key="2">
    <source>
        <dbReference type="EMBL" id="JAC41221.1"/>
    </source>
</evidence>
<proteinExistence type="predicted"/>
<organism evidence="2">
    <name type="scientific">Bactrocera dorsalis</name>
    <name type="common">Oriental fruit fly</name>
    <name type="synonym">Dacus dorsalis</name>
    <dbReference type="NCBI Taxonomy" id="27457"/>
    <lineage>
        <taxon>Eukaryota</taxon>
        <taxon>Metazoa</taxon>
        <taxon>Ecdysozoa</taxon>
        <taxon>Arthropoda</taxon>
        <taxon>Hexapoda</taxon>
        <taxon>Insecta</taxon>
        <taxon>Pterygota</taxon>
        <taxon>Neoptera</taxon>
        <taxon>Endopterygota</taxon>
        <taxon>Diptera</taxon>
        <taxon>Brachycera</taxon>
        <taxon>Muscomorpha</taxon>
        <taxon>Tephritoidea</taxon>
        <taxon>Tephritidae</taxon>
        <taxon>Bactrocera</taxon>
        <taxon>Bactrocera</taxon>
    </lineage>
</organism>
<reference evidence="2" key="1">
    <citation type="journal article" date="2014" name="BMC Genomics">
        <title>Characterizing the developmental transcriptome of the oriental fruit fly, Bactrocera dorsalis (Diptera: Tephritidae) through comparative genomic analysis with Drosophila melanogaster utilizing modENCODE datasets.</title>
        <authorList>
            <person name="Geib S.M."/>
            <person name="Calla B."/>
            <person name="Hall B."/>
            <person name="Hou S."/>
            <person name="Manoukis N.C."/>
        </authorList>
    </citation>
    <scope>NUCLEOTIDE SEQUENCE</scope>
    <source>
        <strain evidence="2">Punador</strain>
    </source>
</reference>
<evidence type="ECO:0000256" key="1">
    <source>
        <dbReference type="SAM" id="MobiDB-lite"/>
    </source>
</evidence>
<protein>
    <submittedName>
        <fullName evidence="2">Uncharacterized protein</fullName>
    </submittedName>
</protein>
<feature type="compositionally biased region" description="Basic and acidic residues" evidence="1">
    <location>
        <begin position="42"/>
        <end position="64"/>
    </location>
</feature>
<feature type="region of interest" description="Disordered" evidence="1">
    <location>
        <begin position="17"/>
        <end position="78"/>
    </location>
</feature>